<feature type="domain" description="Polypeptide-transport-associated ShlB-type" evidence="1">
    <location>
        <begin position="26"/>
        <end position="61"/>
    </location>
</feature>
<dbReference type="RefSeq" id="WP_132355056.1">
    <property type="nucleotide sequence ID" value="NZ_CAWOJO010000024.1"/>
</dbReference>
<sequence>MIRSRIPCGCFLKNRPVLLSIMSLCLAGQCLGIQGISQLMSNMQNRLMAHGWVTARVLAPDP</sequence>
<proteinExistence type="predicted"/>
<evidence type="ECO:0000313" key="3">
    <source>
        <dbReference type="Proteomes" id="UP000295598"/>
    </source>
</evidence>
<dbReference type="EMBL" id="PUJY01000024">
    <property type="protein sequence ID" value="TDB53681.1"/>
    <property type="molecule type" value="Genomic_DNA"/>
</dbReference>
<dbReference type="Pfam" id="PF08479">
    <property type="entry name" value="POTRA_2"/>
    <property type="match status" value="1"/>
</dbReference>
<organism evidence="2 3">
    <name type="scientific">Photorhabdus khanii subsp. guanajuatensis</name>
    <dbReference type="NCBI Taxonomy" id="2100166"/>
    <lineage>
        <taxon>Bacteria</taxon>
        <taxon>Pseudomonadati</taxon>
        <taxon>Pseudomonadota</taxon>
        <taxon>Gammaproteobacteria</taxon>
        <taxon>Enterobacterales</taxon>
        <taxon>Morganellaceae</taxon>
        <taxon>Photorhabdus</taxon>
    </lineage>
</organism>
<dbReference type="InterPro" id="IPR013686">
    <property type="entry name" value="Polypept-transport_assoc_ShlB"/>
</dbReference>
<accession>A0A4R4JJT7</accession>
<comment type="caution">
    <text evidence="2">The sequence shown here is derived from an EMBL/GenBank/DDBJ whole genome shotgun (WGS) entry which is preliminary data.</text>
</comment>
<dbReference type="AlphaFoldDB" id="A0A4R4JJT7"/>
<protein>
    <recommendedName>
        <fullName evidence="1">Polypeptide-transport-associated ShlB-type domain-containing protein</fullName>
    </recommendedName>
</protein>
<gene>
    <name evidence="2" type="ORF">C5467_14660</name>
</gene>
<dbReference type="Proteomes" id="UP000295598">
    <property type="component" value="Unassembled WGS sequence"/>
</dbReference>
<evidence type="ECO:0000313" key="2">
    <source>
        <dbReference type="EMBL" id="TDB53681.1"/>
    </source>
</evidence>
<reference evidence="2 3" key="1">
    <citation type="journal article" date="2019" name="Int. J. Syst. Evol. Microbiol.">
        <title>Photorhabdus khanii subsp. guanajuatensis subsp. nov., isolated from Heterorhabditis atacamensis, and Photorhabdus luminescens subsp. mexicana subsp. nov., isolated from Heterorhabditis mexicana entomopathogenic nematodes.</title>
        <authorList>
            <person name="Machado R.A.R."/>
            <person name="Bruno P."/>
            <person name="Arce C.C.M."/>
            <person name="Liechti N."/>
            <person name="Kohler A."/>
            <person name="Bernal J."/>
            <person name="Bruggmann R."/>
            <person name="Turlings T.C.J."/>
        </authorList>
    </citation>
    <scope>NUCLEOTIDE SEQUENCE [LARGE SCALE GENOMIC DNA]</scope>
    <source>
        <strain evidence="2 3">MEX20-17</strain>
    </source>
</reference>
<evidence type="ECO:0000259" key="1">
    <source>
        <dbReference type="Pfam" id="PF08479"/>
    </source>
</evidence>
<name>A0A4R4JJT7_9GAMM</name>